<reference evidence="2 3" key="2">
    <citation type="journal article" date="2013" name="PLoS Genet.">
        <title>Comparative genome structure, secondary metabolite, and effector coding capacity across Cochliobolus pathogens.</title>
        <authorList>
            <person name="Condon B.J."/>
            <person name="Leng Y."/>
            <person name="Wu D."/>
            <person name="Bushley K.E."/>
            <person name="Ohm R.A."/>
            <person name="Otillar R."/>
            <person name="Martin J."/>
            <person name="Schackwitz W."/>
            <person name="Grimwood J."/>
            <person name="MohdZainudin N."/>
            <person name="Xue C."/>
            <person name="Wang R."/>
            <person name="Manning V.A."/>
            <person name="Dhillon B."/>
            <person name="Tu Z.J."/>
            <person name="Steffenson B.J."/>
            <person name="Salamov A."/>
            <person name="Sun H."/>
            <person name="Lowry S."/>
            <person name="LaButti K."/>
            <person name="Han J."/>
            <person name="Copeland A."/>
            <person name="Lindquist E."/>
            <person name="Barry K."/>
            <person name="Schmutz J."/>
            <person name="Baker S.E."/>
            <person name="Ciuffetti L.M."/>
            <person name="Grigoriev I.V."/>
            <person name="Zhong S."/>
            <person name="Turgeon B.G."/>
        </authorList>
    </citation>
    <scope>NUCLEOTIDE SEQUENCE [LARGE SCALE GENOMIC DNA]</scope>
    <source>
        <strain evidence="3">28A</strain>
    </source>
</reference>
<evidence type="ECO:0000256" key="1">
    <source>
        <dbReference type="SAM" id="MobiDB-lite"/>
    </source>
</evidence>
<feature type="compositionally biased region" description="Polar residues" evidence="1">
    <location>
        <begin position="1"/>
        <end position="10"/>
    </location>
</feature>
<organism evidence="2 3">
    <name type="scientific">Exserohilum turcicum (strain 28A)</name>
    <name type="common">Northern leaf blight fungus</name>
    <name type="synonym">Setosphaeria turcica</name>
    <dbReference type="NCBI Taxonomy" id="671987"/>
    <lineage>
        <taxon>Eukaryota</taxon>
        <taxon>Fungi</taxon>
        <taxon>Dikarya</taxon>
        <taxon>Ascomycota</taxon>
        <taxon>Pezizomycotina</taxon>
        <taxon>Dothideomycetes</taxon>
        <taxon>Pleosporomycetidae</taxon>
        <taxon>Pleosporales</taxon>
        <taxon>Pleosporineae</taxon>
        <taxon>Pleosporaceae</taxon>
        <taxon>Exserohilum</taxon>
    </lineage>
</organism>
<evidence type="ECO:0000313" key="2">
    <source>
        <dbReference type="EMBL" id="EOA91908.1"/>
    </source>
</evidence>
<dbReference type="eggNOG" id="ENOG502RA64">
    <property type="taxonomic scope" value="Eukaryota"/>
</dbReference>
<protein>
    <submittedName>
        <fullName evidence="2">Uncharacterized protein</fullName>
    </submittedName>
</protein>
<name>R0KGC1_EXST2</name>
<keyword evidence="3" id="KW-1185">Reference proteome</keyword>
<dbReference type="AlphaFoldDB" id="R0KGC1"/>
<proteinExistence type="predicted"/>
<dbReference type="RefSeq" id="XP_008020921.1">
    <property type="nucleotide sequence ID" value="XM_008022730.1"/>
</dbReference>
<dbReference type="HOGENOM" id="CLU_1950154_0_0_1"/>
<evidence type="ECO:0000313" key="3">
    <source>
        <dbReference type="Proteomes" id="UP000016935"/>
    </source>
</evidence>
<dbReference type="GeneID" id="19398403"/>
<dbReference type="OrthoDB" id="5408618at2759"/>
<accession>R0KGC1</accession>
<dbReference type="EMBL" id="KB908481">
    <property type="protein sequence ID" value="EOA91908.1"/>
    <property type="molecule type" value="Genomic_DNA"/>
</dbReference>
<gene>
    <name evidence="2" type="ORF">SETTUDRAFT_162472</name>
</gene>
<sequence length="129" mass="14725">MGFATHTLSKNLAKGKEPAPQRPTRTNSWDRAVIFDPRKNSVDIRKKSEVAKTVQNGDFPCREITLPRKTKELSLFVGHDDETALRTENERKTDDVFLARLNLDHLGLSNRARLRLGYLKTLYVYNGIA</sequence>
<reference evidence="2 3" key="1">
    <citation type="journal article" date="2012" name="PLoS Pathog.">
        <title>Diverse lifestyles and strategies of plant pathogenesis encoded in the genomes of eighteen Dothideomycetes fungi.</title>
        <authorList>
            <person name="Ohm R.A."/>
            <person name="Feau N."/>
            <person name="Henrissat B."/>
            <person name="Schoch C.L."/>
            <person name="Horwitz B.A."/>
            <person name="Barry K.W."/>
            <person name="Condon B.J."/>
            <person name="Copeland A.C."/>
            <person name="Dhillon B."/>
            <person name="Glaser F."/>
            <person name="Hesse C.N."/>
            <person name="Kosti I."/>
            <person name="LaButti K."/>
            <person name="Lindquist E.A."/>
            <person name="Lucas S."/>
            <person name="Salamov A.A."/>
            <person name="Bradshaw R.E."/>
            <person name="Ciuffetti L."/>
            <person name="Hamelin R.C."/>
            <person name="Kema G.H.J."/>
            <person name="Lawrence C."/>
            <person name="Scott J.A."/>
            <person name="Spatafora J.W."/>
            <person name="Turgeon B.G."/>
            <person name="de Wit P.J.G.M."/>
            <person name="Zhong S."/>
            <person name="Goodwin S.B."/>
            <person name="Grigoriev I.V."/>
        </authorList>
    </citation>
    <scope>NUCLEOTIDE SEQUENCE [LARGE SCALE GENOMIC DNA]</scope>
    <source>
        <strain evidence="3">28A</strain>
    </source>
</reference>
<feature type="region of interest" description="Disordered" evidence="1">
    <location>
        <begin position="1"/>
        <end position="29"/>
    </location>
</feature>
<dbReference type="Proteomes" id="UP000016935">
    <property type="component" value="Unassembled WGS sequence"/>
</dbReference>